<protein>
    <submittedName>
        <fullName evidence="2">Uncharacterized protein</fullName>
    </submittedName>
</protein>
<dbReference type="AlphaFoldDB" id="A0A6A3DZG4"/>
<evidence type="ECO:0000313" key="11">
    <source>
        <dbReference type="Proteomes" id="UP000429523"/>
    </source>
</evidence>
<reference evidence="11 12" key="1">
    <citation type="submission" date="2018-08" db="EMBL/GenBank/DDBJ databases">
        <title>Genomic investigation of the strawberry pathogen Phytophthora fragariae indicates pathogenicity is determined by transcriptional variation in three key races.</title>
        <authorList>
            <person name="Adams T.M."/>
            <person name="Armitage A.D."/>
            <person name="Sobczyk M.K."/>
            <person name="Bates H.J."/>
            <person name="Dunwell J.M."/>
            <person name="Nellist C.F."/>
            <person name="Harrison R.J."/>
        </authorList>
    </citation>
    <scope>NUCLEOTIDE SEQUENCE [LARGE SCALE GENOMIC DNA]</scope>
    <source>
        <strain evidence="10 13">A4</strain>
        <strain evidence="7 14">BC-1</strain>
        <strain evidence="9 18">BC-23</strain>
        <strain evidence="8 12">NOV-27</strain>
        <strain evidence="6 15">NOV-5</strain>
        <strain evidence="5 16">NOV-71</strain>
        <strain evidence="2 11">NOV-9</strain>
        <strain evidence="4 19">ONT-3</strain>
        <strain evidence="3 17">SCRP245</strain>
    </source>
</reference>
<dbReference type="EMBL" id="QXGB01001153">
    <property type="protein sequence ID" value="KAE9195992.1"/>
    <property type="molecule type" value="Genomic_DNA"/>
</dbReference>
<dbReference type="Proteomes" id="UP000460718">
    <property type="component" value="Unassembled WGS sequence"/>
</dbReference>
<evidence type="ECO:0000256" key="1">
    <source>
        <dbReference type="SAM" id="MobiDB-lite"/>
    </source>
</evidence>
<dbReference type="EMBL" id="QXGE01002111">
    <property type="protein sequence ID" value="KAE9284824.1"/>
    <property type="molecule type" value="Genomic_DNA"/>
</dbReference>
<sequence length="263" mass="29033">MGKSTDRNVTEEEFSKLEQVLNQTADDASDCLKLLKKHLSEYDSRNGNHFVNTASSYMRGDMRTAKDSAMELQHVAHKINKSHKPSKSEVSSARNSMDATSKAMDALKLTARNYDKENGQSMGVKGTLDAAVGGHHDREKEKDEKREDLFGRDDKEKEREGGLFGKSDKEKDEHHGRMLDHPDNNGGGVMGSSDTVETLVTKTLRDHFSLNALDQQLKAAEKSLSPSIVDRAKEAVHDVKGKLTGDKSSSTHEGHHAKHAANP</sequence>
<dbReference type="Proteomes" id="UP000488956">
    <property type="component" value="Unassembled WGS sequence"/>
</dbReference>
<gene>
    <name evidence="10" type="ORF">PF001_g22190</name>
    <name evidence="7" type="ORF">PF002_g23530</name>
    <name evidence="9" type="ORF">PF004_g10276</name>
    <name evidence="8" type="ORF">PF005_g17052</name>
    <name evidence="6" type="ORF">PF006_g22193</name>
    <name evidence="5" type="ORF">PF007_g22499</name>
    <name evidence="2" type="ORF">PF009_g23198</name>
    <name evidence="4" type="ORF">PF010_g22480</name>
    <name evidence="3" type="ORF">PF011_g21698</name>
</gene>
<evidence type="ECO:0000313" key="6">
    <source>
        <dbReference type="EMBL" id="KAE9103373.1"/>
    </source>
</evidence>
<evidence type="ECO:0000313" key="16">
    <source>
        <dbReference type="Proteomes" id="UP000441208"/>
    </source>
</evidence>
<dbReference type="Proteomes" id="UP000437068">
    <property type="component" value="Unassembled WGS sequence"/>
</dbReference>
<proteinExistence type="predicted"/>
<feature type="compositionally biased region" description="Polar residues" evidence="1">
    <location>
        <begin position="88"/>
        <end position="99"/>
    </location>
</feature>
<feature type="compositionally biased region" description="Basic and acidic residues" evidence="1">
    <location>
        <begin position="232"/>
        <end position="254"/>
    </location>
</feature>
<dbReference type="Proteomes" id="UP000441208">
    <property type="component" value="Unassembled WGS sequence"/>
</dbReference>
<dbReference type="EMBL" id="QXFZ01002015">
    <property type="protein sequence ID" value="KAE9081866.1"/>
    <property type="molecule type" value="Genomic_DNA"/>
</dbReference>
<dbReference type="EMBL" id="QXGD01002036">
    <property type="protein sequence ID" value="KAE9194666.1"/>
    <property type="molecule type" value="Genomic_DNA"/>
</dbReference>
<evidence type="ECO:0000313" key="10">
    <source>
        <dbReference type="EMBL" id="KAE9284824.1"/>
    </source>
</evidence>
<evidence type="ECO:0000313" key="18">
    <source>
        <dbReference type="Proteomes" id="UP000476176"/>
    </source>
</evidence>
<evidence type="ECO:0000313" key="5">
    <source>
        <dbReference type="EMBL" id="KAE9081866.1"/>
    </source>
</evidence>
<dbReference type="Proteomes" id="UP000476176">
    <property type="component" value="Unassembled WGS sequence"/>
</dbReference>
<dbReference type="OrthoDB" id="103502at2759"/>
<dbReference type="EMBL" id="QXFW01002085">
    <property type="protein sequence ID" value="KAE8982225.1"/>
    <property type="molecule type" value="Genomic_DNA"/>
</dbReference>
<accession>A0A6A3DZG4</accession>
<evidence type="ECO:0000313" key="4">
    <source>
        <dbReference type="EMBL" id="KAE9080168.1"/>
    </source>
</evidence>
<feature type="region of interest" description="Disordered" evidence="1">
    <location>
        <begin position="79"/>
        <end position="99"/>
    </location>
</feature>
<evidence type="ECO:0000313" key="8">
    <source>
        <dbReference type="EMBL" id="KAE9195992.1"/>
    </source>
</evidence>
<comment type="caution">
    <text evidence="2">The sequence shown here is derived from an EMBL/GenBank/DDBJ whole genome shotgun (WGS) entry which is preliminary data.</text>
</comment>
<evidence type="ECO:0000313" key="17">
    <source>
        <dbReference type="Proteomes" id="UP000460718"/>
    </source>
</evidence>
<evidence type="ECO:0000313" key="15">
    <source>
        <dbReference type="Proteomes" id="UP000440732"/>
    </source>
</evidence>
<evidence type="ECO:0000313" key="2">
    <source>
        <dbReference type="EMBL" id="KAE8926615.1"/>
    </source>
</evidence>
<dbReference type="Proteomes" id="UP000440367">
    <property type="component" value="Unassembled WGS sequence"/>
</dbReference>
<dbReference type="Proteomes" id="UP000433483">
    <property type="component" value="Unassembled WGS sequence"/>
</dbReference>
<organism evidence="2 11">
    <name type="scientific">Phytophthora fragariae</name>
    <dbReference type="NCBI Taxonomy" id="53985"/>
    <lineage>
        <taxon>Eukaryota</taxon>
        <taxon>Sar</taxon>
        <taxon>Stramenopiles</taxon>
        <taxon>Oomycota</taxon>
        <taxon>Peronosporomycetes</taxon>
        <taxon>Peronosporales</taxon>
        <taxon>Peronosporaceae</taxon>
        <taxon>Phytophthora</taxon>
    </lineage>
</organism>
<feature type="region of interest" description="Disordered" evidence="1">
    <location>
        <begin position="232"/>
        <end position="263"/>
    </location>
</feature>
<feature type="region of interest" description="Disordered" evidence="1">
    <location>
        <begin position="117"/>
        <end position="193"/>
    </location>
</feature>
<name>A0A6A3DZG4_9STRA</name>
<dbReference type="EMBL" id="QXGF01002006">
    <property type="protein sequence ID" value="KAE8926615.1"/>
    <property type="molecule type" value="Genomic_DNA"/>
</dbReference>
<evidence type="ECO:0000313" key="14">
    <source>
        <dbReference type="Proteomes" id="UP000440367"/>
    </source>
</evidence>
<evidence type="ECO:0000313" key="13">
    <source>
        <dbReference type="Proteomes" id="UP000437068"/>
    </source>
</evidence>
<dbReference type="EMBL" id="QXFX01002147">
    <property type="protein sequence ID" value="KAE9080168.1"/>
    <property type="molecule type" value="Genomic_DNA"/>
</dbReference>
<dbReference type="Proteomes" id="UP000429523">
    <property type="component" value="Unassembled WGS sequence"/>
</dbReference>
<evidence type="ECO:0000313" key="7">
    <source>
        <dbReference type="EMBL" id="KAE9194666.1"/>
    </source>
</evidence>
<evidence type="ECO:0000313" key="3">
    <source>
        <dbReference type="EMBL" id="KAE8982225.1"/>
    </source>
</evidence>
<keyword evidence="12" id="KW-1185">Reference proteome</keyword>
<dbReference type="EMBL" id="QXGC01000528">
    <property type="protein sequence ID" value="KAE9231249.1"/>
    <property type="molecule type" value="Genomic_DNA"/>
</dbReference>
<dbReference type="EMBL" id="QXGA01002129">
    <property type="protein sequence ID" value="KAE9103373.1"/>
    <property type="molecule type" value="Genomic_DNA"/>
</dbReference>
<evidence type="ECO:0000313" key="19">
    <source>
        <dbReference type="Proteomes" id="UP000488956"/>
    </source>
</evidence>
<evidence type="ECO:0000313" key="12">
    <source>
        <dbReference type="Proteomes" id="UP000433483"/>
    </source>
</evidence>
<evidence type="ECO:0000313" key="9">
    <source>
        <dbReference type="EMBL" id="KAE9231249.1"/>
    </source>
</evidence>
<feature type="compositionally biased region" description="Basic and acidic residues" evidence="1">
    <location>
        <begin position="134"/>
        <end position="183"/>
    </location>
</feature>
<dbReference type="Proteomes" id="UP000440732">
    <property type="component" value="Unassembled WGS sequence"/>
</dbReference>